<name>A0A9P1IXG9_9PELO</name>
<comment type="caution">
    <text evidence="7">The sequence shown here is derived from an EMBL/GenBank/DDBJ whole genome shotgun (WGS) entry which is preliminary data.</text>
</comment>
<evidence type="ECO:0000256" key="1">
    <source>
        <dbReference type="ARBA" id="ARBA00004141"/>
    </source>
</evidence>
<feature type="transmembrane region" description="Helical" evidence="6">
    <location>
        <begin position="97"/>
        <end position="118"/>
    </location>
</feature>
<evidence type="ECO:0000256" key="6">
    <source>
        <dbReference type="SAM" id="Phobius"/>
    </source>
</evidence>
<feature type="transmembrane region" description="Helical" evidence="6">
    <location>
        <begin position="267"/>
        <end position="289"/>
    </location>
</feature>
<accession>A0A9P1IXG9</accession>
<reference evidence="7" key="1">
    <citation type="submission" date="2022-11" db="EMBL/GenBank/DDBJ databases">
        <authorList>
            <person name="Kikuchi T."/>
        </authorList>
    </citation>
    <scope>NUCLEOTIDE SEQUENCE</scope>
    <source>
        <strain evidence="7">PS1010</strain>
    </source>
</reference>
<evidence type="ECO:0008006" key="9">
    <source>
        <dbReference type="Google" id="ProtNLM"/>
    </source>
</evidence>
<gene>
    <name evidence="7" type="ORF">CAMP_LOCUS13835</name>
</gene>
<comment type="similarity">
    <text evidence="2">Belongs to the nematode receptor-like protein srd family.</text>
</comment>
<dbReference type="OrthoDB" id="10678744at2759"/>
<evidence type="ECO:0000256" key="4">
    <source>
        <dbReference type="ARBA" id="ARBA00022989"/>
    </source>
</evidence>
<feature type="transmembrane region" description="Helical" evidence="6">
    <location>
        <begin position="130"/>
        <end position="149"/>
    </location>
</feature>
<dbReference type="Gene3D" id="1.20.1070.10">
    <property type="entry name" value="Rhodopsin 7-helix transmembrane proteins"/>
    <property type="match status" value="1"/>
</dbReference>
<feature type="transmembrane region" description="Helical" evidence="6">
    <location>
        <begin position="187"/>
        <end position="208"/>
    </location>
</feature>
<protein>
    <recommendedName>
        <fullName evidence="9">G-protein coupled receptors family 1 profile domain-containing protein</fullName>
    </recommendedName>
</protein>
<dbReference type="EMBL" id="CANHGI010000005">
    <property type="protein sequence ID" value="CAI5451198.1"/>
    <property type="molecule type" value="Genomic_DNA"/>
</dbReference>
<dbReference type="AlphaFoldDB" id="A0A9P1IXG9"/>
<keyword evidence="4 6" id="KW-1133">Transmembrane helix</keyword>
<evidence type="ECO:0000256" key="2">
    <source>
        <dbReference type="ARBA" id="ARBA00009166"/>
    </source>
</evidence>
<dbReference type="Proteomes" id="UP001152747">
    <property type="component" value="Unassembled WGS sequence"/>
</dbReference>
<dbReference type="PANTHER" id="PTHR22945:SF40">
    <property type="entry name" value="SERPENTINE RECEPTOR, CLASS D (DELTA)-RELATED"/>
    <property type="match status" value="1"/>
</dbReference>
<feature type="transmembrane region" description="Helical" evidence="6">
    <location>
        <begin position="237"/>
        <end position="261"/>
    </location>
</feature>
<evidence type="ECO:0000313" key="7">
    <source>
        <dbReference type="EMBL" id="CAI5451198.1"/>
    </source>
</evidence>
<evidence type="ECO:0000313" key="8">
    <source>
        <dbReference type="Proteomes" id="UP001152747"/>
    </source>
</evidence>
<sequence length="325" mass="37506">MEPLALFIQCWHTVVCCIGFFLNGLLIYLCIFKSPKTIQSFATFIINFALNDLVECFFDMFLAYRVVPTPGTFVIFFVYNGFCTSFGQEFCKIGNSIFLHCLPHGLWSLLVSFAYRLYIFSNTALSRTRIVQILLIVYIPSFAQIFLFAPNFSDQETAQSRALKYIPQYDLRNKTIASMSGIGNWSALYSLVHICAPIYPVYIAIFIIRRKIIQKLESVKIISKETKSMHQQLLKCLTFQAFIPVFLLIGVCLYLICQFAIFSHPIIENAVFCIVIFMPTLSPVTYLYFVRPYRLFFKKPNEIASRFADTTRNTNSQQQMSKVEI</sequence>
<keyword evidence="5 6" id="KW-0472">Membrane</keyword>
<keyword evidence="3 6" id="KW-0812">Transmembrane</keyword>
<dbReference type="PANTHER" id="PTHR22945">
    <property type="entry name" value="SERPENTINE RECEPTOR, CLASS D DELTA"/>
    <property type="match status" value="1"/>
</dbReference>
<evidence type="ECO:0000256" key="3">
    <source>
        <dbReference type="ARBA" id="ARBA00022692"/>
    </source>
</evidence>
<dbReference type="GO" id="GO:0016020">
    <property type="term" value="C:membrane"/>
    <property type="evidence" value="ECO:0007669"/>
    <property type="project" value="UniProtKB-SubCell"/>
</dbReference>
<comment type="subcellular location">
    <subcellularLocation>
        <location evidence="1">Membrane</location>
        <topology evidence="1">Multi-pass membrane protein</topology>
    </subcellularLocation>
</comment>
<feature type="transmembrane region" description="Helical" evidence="6">
    <location>
        <begin position="6"/>
        <end position="29"/>
    </location>
</feature>
<dbReference type="Pfam" id="PF10317">
    <property type="entry name" value="7TM_GPCR_Srd"/>
    <property type="match status" value="1"/>
</dbReference>
<dbReference type="InterPro" id="IPR050920">
    <property type="entry name" value="Nematode_rcpt-like_delta"/>
</dbReference>
<organism evidence="7 8">
    <name type="scientific">Caenorhabditis angaria</name>
    <dbReference type="NCBI Taxonomy" id="860376"/>
    <lineage>
        <taxon>Eukaryota</taxon>
        <taxon>Metazoa</taxon>
        <taxon>Ecdysozoa</taxon>
        <taxon>Nematoda</taxon>
        <taxon>Chromadorea</taxon>
        <taxon>Rhabditida</taxon>
        <taxon>Rhabditina</taxon>
        <taxon>Rhabditomorpha</taxon>
        <taxon>Rhabditoidea</taxon>
        <taxon>Rhabditidae</taxon>
        <taxon>Peloderinae</taxon>
        <taxon>Caenorhabditis</taxon>
    </lineage>
</organism>
<dbReference type="InterPro" id="IPR019421">
    <property type="entry name" value="7TM_GPCR_serpentine_rcpt_Srd"/>
</dbReference>
<proteinExistence type="inferred from homology"/>
<evidence type="ECO:0000256" key="5">
    <source>
        <dbReference type="ARBA" id="ARBA00023136"/>
    </source>
</evidence>
<keyword evidence="8" id="KW-1185">Reference proteome</keyword>
<dbReference type="SUPFAM" id="SSF81321">
    <property type="entry name" value="Family A G protein-coupled receptor-like"/>
    <property type="match status" value="1"/>
</dbReference>